<dbReference type="Proteomes" id="UP001322664">
    <property type="component" value="Chromosome"/>
</dbReference>
<protein>
    <submittedName>
        <fullName evidence="2">Uncharacterized protein</fullName>
    </submittedName>
</protein>
<feature type="transmembrane region" description="Helical" evidence="1">
    <location>
        <begin position="68"/>
        <end position="88"/>
    </location>
</feature>
<name>A0ABZ0S2G5_9BACI</name>
<accession>A0ABZ0S2G5</accession>
<keyword evidence="1" id="KW-0812">Transmembrane</keyword>
<evidence type="ECO:0000313" key="2">
    <source>
        <dbReference type="EMBL" id="WPK13867.1"/>
    </source>
</evidence>
<evidence type="ECO:0000313" key="3">
    <source>
        <dbReference type="Proteomes" id="UP001322664"/>
    </source>
</evidence>
<proteinExistence type="predicted"/>
<keyword evidence="1" id="KW-0472">Membrane</keyword>
<organism evidence="2 3">
    <name type="scientific">Lysinibacillus louembei</name>
    <dbReference type="NCBI Taxonomy" id="1470088"/>
    <lineage>
        <taxon>Bacteria</taxon>
        <taxon>Bacillati</taxon>
        <taxon>Bacillota</taxon>
        <taxon>Bacilli</taxon>
        <taxon>Bacillales</taxon>
        <taxon>Bacillaceae</taxon>
        <taxon>Lysinibacillus</taxon>
    </lineage>
</organism>
<gene>
    <name evidence="2" type="ORF">R6U77_09545</name>
</gene>
<evidence type="ECO:0000256" key="1">
    <source>
        <dbReference type="SAM" id="Phobius"/>
    </source>
</evidence>
<keyword evidence="1" id="KW-1133">Transmembrane helix</keyword>
<sequence>MNCCENCRRTADIVEIHQLHVEGHVAELCLACHAVLAQESQRARFFTLVRSKDHKSSNTEMQKIHRKLSLLMTAGIIAIACVSGIMVADHMDILQTASTPYLTFAELNQYK</sequence>
<reference evidence="2 3" key="1">
    <citation type="submission" date="2023-09" db="EMBL/GenBank/DDBJ databases">
        <authorList>
            <person name="Page C.A."/>
            <person name="Perez-Diaz I.M."/>
        </authorList>
    </citation>
    <scope>NUCLEOTIDE SEQUENCE [LARGE SCALE GENOMIC DNA]</scope>
    <source>
        <strain evidence="2 3">Ll15</strain>
    </source>
</reference>
<keyword evidence="3" id="KW-1185">Reference proteome</keyword>
<dbReference type="EMBL" id="CP137624">
    <property type="protein sequence ID" value="WPK13867.1"/>
    <property type="molecule type" value="Genomic_DNA"/>
</dbReference>
<dbReference type="RefSeq" id="WP_319838294.1">
    <property type="nucleotide sequence ID" value="NZ_CP137624.1"/>
</dbReference>